<keyword evidence="1" id="KW-1133">Transmembrane helix</keyword>
<sequence length="142" mass="16550">MRTTFDRIRHAIGFELIALMLIMLGFSLLMDFEVHKIGLLGLAFSVFTTGWNFIYNILFDKAMMKYAGQTGKAFKHRIIHALVFEATLLWLTLPVMAWFLEISLLEAFIMDLGLVVFYLFYTYGYNWAYDQLFPTQQPLPLS</sequence>
<keyword evidence="4" id="KW-1185">Reference proteome</keyword>
<dbReference type="NCBIfam" id="NF033664">
    <property type="entry name" value="PACE_transport"/>
    <property type="match status" value="1"/>
</dbReference>
<evidence type="ECO:0000313" key="3">
    <source>
        <dbReference type="EMBL" id="PSW04212.1"/>
    </source>
</evidence>
<dbReference type="Pfam" id="PF05232">
    <property type="entry name" value="BTP"/>
    <property type="match status" value="2"/>
</dbReference>
<dbReference type="EMBL" id="PYMC01000010">
    <property type="protein sequence ID" value="PSW04212.1"/>
    <property type="molecule type" value="Genomic_DNA"/>
</dbReference>
<organism evidence="3 4">
    <name type="scientific">Photobacterium lipolyticum</name>
    <dbReference type="NCBI Taxonomy" id="266810"/>
    <lineage>
        <taxon>Bacteria</taxon>
        <taxon>Pseudomonadati</taxon>
        <taxon>Pseudomonadota</taxon>
        <taxon>Gammaproteobacteria</taxon>
        <taxon>Vibrionales</taxon>
        <taxon>Vibrionaceae</taxon>
        <taxon>Photobacterium</taxon>
    </lineage>
</organism>
<evidence type="ECO:0000313" key="4">
    <source>
        <dbReference type="Proteomes" id="UP000240904"/>
    </source>
</evidence>
<dbReference type="InterPro" id="IPR007896">
    <property type="entry name" value="BTP_bacteria"/>
</dbReference>
<feature type="domain" description="Chlorhexidine efflux transporter" evidence="2">
    <location>
        <begin position="2"/>
        <end position="63"/>
    </location>
</feature>
<protein>
    <submittedName>
        <fullName evidence="3">Transporter</fullName>
    </submittedName>
</protein>
<dbReference type="InterPro" id="IPR058208">
    <property type="entry name" value="PACE"/>
</dbReference>
<comment type="caution">
    <text evidence="3">The sequence shown here is derived from an EMBL/GenBank/DDBJ whole genome shotgun (WGS) entry which is preliminary data.</text>
</comment>
<feature type="domain" description="Chlorhexidine efflux transporter" evidence="2">
    <location>
        <begin position="73"/>
        <end position="134"/>
    </location>
</feature>
<dbReference type="AlphaFoldDB" id="A0A2T3MW60"/>
<dbReference type="OrthoDB" id="1631120at2"/>
<evidence type="ECO:0000259" key="2">
    <source>
        <dbReference type="Pfam" id="PF05232"/>
    </source>
</evidence>
<gene>
    <name evidence="3" type="ORF">C9I89_14640</name>
</gene>
<feature type="transmembrane region" description="Helical" evidence="1">
    <location>
        <begin position="105"/>
        <end position="123"/>
    </location>
</feature>
<keyword evidence="1" id="KW-0472">Membrane</keyword>
<dbReference type="RefSeq" id="WP_107284085.1">
    <property type="nucleotide sequence ID" value="NZ_PYMC01000010.1"/>
</dbReference>
<name>A0A2T3MW60_9GAMM</name>
<reference evidence="3 4" key="1">
    <citation type="submission" date="2018-03" db="EMBL/GenBank/DDBJ databases">
        <title>Whole genome sequencing of Histamine producing bacteria.</title>
        <authorList>
            <person name="Butler K."/>
        </authorList>
    </citation>
    <scope>NUCLEOTIDE SEQUENCE [LARGE SCALE GENOMIC DNA]</scope>
    <source>
        <strain evidence="3 4">DSM 16190</strain>
    </source>
</reference>
<evidence type="ECO:0000256" key="1">
    <source>
        <dbReference type="SAM" id="Phobius"/>
    </source>
</evidence>
<proteinExistence type="predicted"/>
<feature type="transmembrane region" description="Helical" evidence="1">
    <location>
        <begin position="12"/>
        <end position="30"/>
    </location>
</feature>
<dbReference type="Proteomes" id="UP000240904">
    <property type="component" value="Unassembled WGS sequence"/>
</dbReference>
<accession>A0A2T3MW60</accession>
<feature type="transmembrane region" description="Helical" evidence="1">
    <location>
        <begin position="78"/>
        <end position="99"/>
    </location>
</feature>
<feature type="transmembrane region" description="Helical" evidence="1">
    <location>
        <begin position="36"/>
        <end position="58"/>
    </location>
</feature>
<keyword evidence="1" id="KW-0812">Transmembrane</keyword>